<feature type="non-terminal residue" evidence="1">
    <location>
        <position position="193"/>
    </location>
</feature>
<proteinExistence type="predicted"/>
<dbReference type="AlphaFoldDB" id="A0AAV2RSL8"/>
<evidence type="ECO:0000313" key="1">
    <source>
        <dbReference type="EMBL" id="CAL4138368.1"/>
    </source>
</evidence>
<dbReference type="Proteomes" id="UP001497623">
    <property type="component" value="Unassembled WGS sequence"/>
</dbReference>
<accession>A0AAV2RSL8</accession>
<comment type="caution">
    <text evidence="1">The sequence shown here is derived from an EMBL/GenBank/DDBJ whole genome shotgun (WGS) entry which is preliminary data.</text>
</comment>
<dbReference type="PANTHER" id="PTHR41158">
    <property type="entry name" value="AGAP010294-PA"/>
    <property type="match status" value="1"/>
</dbReference>
<evidence type="ECO:0000313" key="2">
    <source>
        <dbReference type="Proteomes" id="UP001497623"/>
    </source>
</evidence>
<sequence>MSSDIESRFVRATGGYGSTGYGEYASASSSGYGHMRYVDCNSALALLGFILFVDILRDVIEYITMPTKRKKRWALSPKDSDVLSFIMDGGADHLYDNLPNILVPLLENFWKFDVSEEGLQCMQHNFCTANYDLADNYGKAGRVFGTLLSNVVSRAVSEGSNSQLQAMLLAAKTGRRGENCASKFSNCPFRNTK</sequence>
<dbReference type="PANTHER" id="PTHR41158:SF2">
    <property type="entry name" value="AGAP010294-PA"/>
    <property type="match status" value="1"/>
</dbReference>
<organism evidence="1 2">
    <name type="scientific">Meganyctiphanes norvegica</name>
    <name type="common">Northern krill</name>
    <name type="synonym">Thysanopoda norvegica</name>
    <dbReference type="NCBI Taxonomy" id="48144"/>
    <lineage>
        <taxon>Eukaryota</taxon>
        <taxon>Metazoa</taxon>
        <taxon>Ecdysozoa</taxon>
        <taxon>Arthropoda</taxon>
        <taxon>Crustacea</taxon>
        <taxon>Multicrustacea</taxon>
        <taxon>Malacostraca</taxon>
        <taxon>Eumalacostraca</taxon>
        <taxon>Eucarida</taxon>
        <taxon>Euphausiacea</taxon>
        <taxon>Euphausiidae</taxon>
        <taxon>Meganyctiphanes</taxon>
    </lineage>
</organism>
<dbReference type="EMBL" id="CAXKWB010030755">
    <property type="protein sequence ID" value="CAL4138368.1"/>
    <property type="molecule type" value="Genomic_DNA"/>
</dbReference>
<name>A0AAV2RSL8_MEGNR</name>
<reference evidence="1 2" key="1">
    <citation type="submission" date="2024-05" db="EMBL/GenBank/DDBJ databases">
        <authorList>
            <person name="Wallberg A."/>
        </authorList>
    </citation>
    <scope>NUCLEOTIDE SEQUENCE [LARGE SCALE GENOMIC DNA]</scope>
</reference>
<keyword evidence="2" id="KW-1185">Reference proteome</keyword>
<protein>
    <submittedName>
        <fullName evidence="1">Uncharacterized protein</fullName>
    </submittedName>
</protein>
<gene>
    <name evidence="1" type="ORF">MNOR_LOCUS28207</name>
</gene>